<dbReference type="AlphaFoldDB" id="A0AAP5LRP7"/>
<accession>A0AAP5LRP7</accession>
<feature type="transmembrane region" description="Helical" evidence="7">
    <location>
        <begin position="322"/>
        <end position="345"/>
    </location>
</feature>
<keyword evidence="5 7" id="KW-1133">Transmembrane helix</keyword>
<evidence type="ECO:0000313" key="9">
    <source>
        <dbReference type="EMBL" id="MDR6724669.1"/>
    </source>
</evidence>
<evidence type="ECO:0000256" key="4">
    <source>
        <dbReference type="ARBA" id="ARBA00022692"/>
    </source>
</evidence>
<protein>
    <submittedName>
        <fullName evidence="9">Membrane-bound acyltransferase YfiQ involved in biofilm formation</fullName>
    </submittedName>
</protein>
<feature type="transmembrane region" description="Helical" evidence="7">
    <location>
        <begin position="55"/>
        <end position="76"/>
    </location>
</feature>
<dbReference type="GO" id="GO:0016413">
    <property type="term" value="F:O-acetyltransferase activity"/>
    <property type="evidence" value="ECO:0007669"/>
    <property type="project" value="TreeGrafter"/>
</dbReference>
<proteinExistence type="inferred from homology"/>
<keyword evidence="6 7" id="KW-0472">Membrane</keyword>
<feature type="domain" description="Acyltransferase 3" evidence="8">
    <location>
        <begin position="11"/>
        <end position="345"/>
    </location>
</feature>
<organism evidence="9 10">
    <name type="scientific">Paenibacillus amylolyticus</name>
    <dbReference type="NCBI Taxonomy" id="1451"/>
    <lineage>
        <taxon>Bacteria</taxon>
        <taxon>Bacillati</taxon>
        <taxon>Bacillota</taxon>
        <taxon>Bacilli</taxon>
        <taxon>Bacillales</taxon>
        <taxon>Paenibacillaceae</taxon>
        <taxon>Paenibacillus</taxon>
    </lineage>
</organism>
<keyword evidence="9" id="KW-0808">Transferase</keyword>
<comment type="subcellular location">
    <subcellularLocation>
        <location evidence="1">Cell membrane</location>
        <topology evidence="1">Multi-pass membrane protein</topology>
    </subcellularLocation>
</comment>
<evidence type="ECO:0000256" key="6">
    <source>
        <dbReference type="ARBA" id="ARBA00023136"/>
    </source>
</evidence>
<name>A0AAP5LRP7_PAEAM</name>
<feature type="transmembrane region" description="Helical" evidence="7">
    <location>
        <begin position="194"/>
        <end position="213"/>
    </location>
</feature>
<feature type="transmembrane region" description="Helical" evidence="7">
    <location>
        <begin position="12"/>
        <end position="35"/>
    </location>
</feature>
<dbReference type="RefSeq" id="WP_310141211.1">
    <property type="nucleotide sequence ID" value="NZ_JAVDTR010000008.1"/>
</dbReference>
<comment type="similarity">
    <text evidence="2">Belongs to the acyltransferase 3 family.</text>
</comment>
<evidence type="ECO:0000256" key="5">
    <source>
        <dbReference type="ARBA" id="ARBA00022989"/>
    </source>
</evidence>
<feature type="transmembrane region" description="Helical" evidence="7">
    <location>
        <begin position="263"/>
        <end position="280"/>
    </location>
</feature>
<evidence type="ECO:0000259" key="8">
    <source>
        <dbReference type="Pfam" id="PF01757"/>
    </source>
</evidence>
<keyword evidence="3" id="KW-1003">Cell membrane</keyword>
<feature type="transmembrane region" description="Helical" evidence="7">
    <location>
        <begin position="292"/>
        <end position="310"/>
    </location>
</feature>
<evidence type="ECO:0000256" key="7">
    <source>
        <dbReference type="SAM" id="Phobius"/>
    </source>
</evidence>
<dbReference type="PANTHER" id="PTHR40074">
    <property type="entry name" value="O-ACETYLTRANSFERASE WECH"/>
    <property type="match status" value="1"/>
</dbReference>
<sequence>MSVKKEKLIEIYFLRSISCLAIVLTHSIGFSTKFYADLLHSSHVIGRNILDSLNLLLKFGTPMFVFISILLLSYSYRDGIRKGFLLKRFKYIFIPFLIFSGIYSGLAVSGFLDAENRSFGSLPSVLFQHIFLAGFHGYFVVIIFQFYILFYLFKRHLDQWNPLTVITVSFIINIAYLGFFNFVGKIESIPLSGIIWSSFNWLPFVGWLFYFSLAYYCGRNIEQFKALLAKHKIWVNTLPFVLMGIVLFLYHSGILPVSDSKRIDMLLLTTFLFFGLYQFASRLQRVPRSLLLISDYSFGIYLVHWFYLHLMAQLLQAASLSLGYFTIPVLFLGALTFSIITVYLLNRVRVGKFVVGQIGKGRSATPVQVERSTTGEVPA</sequence>
<evidence type="ECO:0000256" key="2">
    <source>
        <dbReference type="ARBA" id="ARBA00007400"/>
    </source>
</evidence>
<evidence type="ECO:0000313" key="10">
    <source>
        <dbReference type="Proteomes" id="UP001254832"/>
    </source>
</evidence>
<dbReference type="InterPro" id="IPR002656">
    <property type="entry name" value="Acyl_transf_3_dom"/>
</dbReference>
<dbReference type="GO" id="GO:0005886">
    <property type="term" value="C:plasma membrane"/>
    <property type="evidence" value="ECO:0007669"/>
    <property type="project" value="UniProtKB-SubCell"/>
</dbReference>
<feature type="transmembrane region" description="Helical" evidence="7">
    <location>
        <begin position="126"/>
        <end position="153"/>
    </location>
</feature>
<evidence type="ECO:0000256" key="1">
    <source>
        <dbReference type="ARBA" id="ARBA00004651"/>
    </source>
</evidence>
<feature type="transmembrane region" description="Helical" evidence="7">
    <location>
        <begin position="88"/>
        <end position="106"/>
    </location>
</feature>
<keyword evidence="4 7" id="KW-0812">Transmembrane</keyword>
<comment type="caution">
    <text evidence="9">The sequence shown here is derived from an EMBL/GenBank/DDBJ whole genome shotgun (WGS) entry which is preliminary data.</text>
</comment>
<feature type="transmembrane region" description="Helical" evidence="7">
    <location>
        <begin position="233"/>
        <end position="251"/>
    </location>
</feature>
<dbReference type="Proteomes" id="UP001254832">
    <property type="component" value="Unassembled WGS sequence"/>
</dbReference>
<dbReference type="PANTHER" id="PTHR40074:SF2">
    <property type="entry name" value="O-ACETYLTRANSFERASE WECH"/>
    <property type="match status" value="1"/>
</dbReference>
<keyword evidence="9" id="KW-0012">Acyltransferase</keyword>
<dbReference type="GO" id="GO:0009246">
    <property type="term" value="P:enterobacterial common antigen biosynthetic process"/>
    <property type="evidence" value="ECO:0007669"/>
    <property type="project" value="TreeGrafter"/>
</dbReference>
<dbReference type="EMBL" id="JAVDTR010000008">
    <property type="protein sequence ID" value="MDR6724669.1"/>
    <property type="molecule type" value="Genomic_DNA"/>
</dbReference>
<reference evidence="9" key="1">
    <citation type="submission" date="2023-07" db="EMBL/GenBank/DDBJ databases">
        <title>Sorghum-associated microbial communities from plants grown in Nebraska, USA.</title>
        <authorList>
            <person name="Schachtman D."/>
        </authorList>
    </citation>
    <scope>NUCLEOTIDE SEQUENCE</scope>
    <source>
        <strain evidence="9">BE80</strain>
    </source>
</reference>
<dbReference type="Pfam" id="PF01757">
    <property type="entry name" value="Acyl_transf_3"/>
    <property type="match status" value="1"/>
</dbReference>
<feature type="transmembrane region" description="Helical" evidence="7">
    <location>
        <begin position="160"/>
        <end position="182"/>
    </location>
</feature>
<gene>
    <name evidence="9" type="ORF">J2W91_003137</name>
</gene>
<evidence type="ECO:0000256" key="3">
    <source>
        <dbReference type="ARBA" id="ARBA00022475"/>
    </source>
</evidence>